<evidence type="ECO:0000313" key="5">
    <source>
        <dbReference type="Proteomes" id="UP000249185"/>
    </source>
</evidence>
<evidence type="ECO:0000256" key="1">
    <source>
        <dbReference type="SAM" id="MobiDB-lite"/>
    </source>
</evidence>
<evidence type="ECO:0000313" key="4">
    <source>
        <dbReference type="EMBL" id="PZQ50334.1"/>
    </source>
</evidence>
<feature type="domain" description="Cytoskeleton protein RodZ-like C-terminal" evidence="3">
    <location>
        <begin position="316"/>
        <end position="378"/>
    </location>
</feature>
<organism evidence="4 5">
    <name type="scientific">Rhodovulum sulfidophilum</name>
    <name type="common">Rhodobacter sulfidophilus</name>
    <dbReference type="NCBI Taxonomy" id="35806"/>
    <lineage>
        <taxon>Bacteria</taxon>
        <taxon>Pseudomonadati</taxon>
        <taxon>Pseudomonadota</taxon>
        <taxon>Alphaproteobacteria</taxon>
        <taxon>Rhodobacterales</taxon>
        <taxon>Paracoccaceae</taxon>
        <taxon>Rhodovulum</taxon>
    </lineage>
</organism>
<dbReference type="InterPro" id="IPR050400">
    <property type="entry name" value="Bact_Cytoskel_RodZ"/>
</dbReference>
<keyword evidence="2" id="KW-0472">Membrane</keyword>
<evidence type="ECO:0000256" key="2">
    <source>
        <dbReference type="SAM" id="Phobius"/>
    </source>
</evidence>
<dbReference type="InterPro" id="IPR010982">
    <property type="entry name" value="Lambda_DNA-bd_dom_sf"/>
</dbReference>
<dbReference type="EMBL" id="QFPW01000004">
    <property type="protein sequence ID" value="PZQ50334.1"/>
    <property type="molecule type" value="Genomic_DNA"/>
</dbReference>
<evidence type="ECO:0000259" key="3">
    <source>
        <dbReference type="Pfam" id="PF13464"/>
    </source>
</evidence>
<dbReference type="GO" id="GO:0003677">
    <property type="term" value="F:DNA binding"/>
    <property type="evidence" value="ECO:0007669"/>
    <property type="project" value="InterPro"/>
</dbReference>
<sequence>MTMARNSSDGGAPISFEYPIGDLLRGERATLGRSLLDVQRDLRIKAAYIAAIEDLDLGVFANRGVIPGYVRSYARYLNLEPEQVYRLFCEQTGFSSATFGATPAKAGAGKPRPAPARGAFPDFPLAPKRRRGFAAPAVPLSALGSLFVLAALIGGLGYGGWTVVRNIQRVQFAPVEELPVAVAEVDDLAAPAAAAVAEPDLSDLASPVTATALSDLYREQEAAVPILTPRDGPIAAINPGSRGPLPDRATPPAPVAVAASGEPDAATAPAADPDAATIAAQLVASVAGAAPGGHPGVPEQPVAVAAAASEKITVIAERAAWIRVYLASGTIIFERILEKGETYAPPEGLVDPKIWAGNSGSVYVRVGDTLRGPLGSGTRAARDVALVPASLAETYPAVEQVPEVVSQALGAEAAASVPAVAIQ</sequence>
<keyword evidence="2" id="KW-0812">Transmembrane</keyword>
<feature type="compositionally biased region" description="Low complexity" evidence="1">
    <location>
        <begin position="255"/>
        <end position="271"/>
    </location>
</feature>
<dbReference type="AlphaFoldDB" id="A0A2W5NBA2"/>
<dbReference type="Proteomes" id="UP000249185">
    <property type="component" value="Unassembled WGS sequence"/>
</dbReference>
<dbReference type="Pfam" id="PF13413">
    <property type="entry name" value="HTH_25"/>
    <property type="match status" value="1"/>
</dbReference>
<gene>
    <name evidence="4" type="ORF">DI556_07180</name>
</gene>
<feature type="transmembrane region" description="Helical" evidence="2">
    <location>
        <begin position="137"/>
        <end position="161"/>
    </location>
</feature>
<dbReference type="InterPro" id="IPR025194">
    <property type="entry name" value="RodZ-like_C"/>
</dbReference>
<name>A0A2W5NBA2_RHOSU</name>
<dbReference type="Pfam" id="PF13464">
    <property type="entry name" value="RodZ_C"/>
    <property type="match status" value="1"/>
</dbReference>
<comment type="caution">
    <text evidence="4">The sequence shown here is derived from an EMBL/GenBank/DDBJ whole genome shotgun (WGS) entry which is preliminary data.</text>
</comment>
<reference evidence="4 5" key="1">
    <citation type="submission" date="2017-08" db="EMBL/GenBank/DDBJ databases">
        <title>Infants hospitalized years apart are colonized by the same room-sourced microbial strains.</title>
        <authorList>
            <person name="Brooks B."/>
            <person name="Olm M.R."/>
            <person name="Firek B.A."/>
            <person name="Baker R."/>
            <person name="Thomas B.C."/>
            <person name="Morowitz M.J."/>
            <person name="Banfield J.F."/>
        </authorList>
    </citation>
    <scope>NUCLEOTIDE SEQUENCE [LARGE SCALE GENOMIC DNA]</scope>
    <source>
        <strain evidence="4">S2_005_002_R2_34</strain>
    </source>
</reference>
<feature type="region of interest" description="Disordered" evidence="1">
    <location>
        <begin position="234"/>
        <end position="271"/>
    </location>
</feature>
<keyword evidence="2" id="KW-1133">Transmembrane helix</keyword>
<accession>A0A2W5NBA2</accession>
<dbReference type="PANTHER" id="PTHR34475">
    <property type="match status" value="1"/>
</dbReference>
<proteinExistence type="predicted"/>
<dbReference type="PANTHER" id="PTHR34475:SF1">
    <property type="entry name" value="CYTOSKELETON PROTEIN RODZ"/>
    <property type="match status" value="1"/>
</dbReference>
<dbReference type="Gene3D" id="1.10.260.40">
    <property type="entry name" value="lambda repressor-like DNA-binding domains"/>
    <property type="match status" value="1"/>
</dbReference>
<protein>
    <submittedName>
        <fullName evidence="4">DUF4115 domain-containing protein</fullName>
    </submittedName>
</protein>